<gene>
    <name evidence="1" type="ORF">SAMN05660493_02186</name>
</gene>
<reference evidence="2" key="1">
    <citation type="submission" date="2016-10" db="EMBL/GenBank/DDBJ databases">
        <authorList>
            <person name="Varghese N."/>
            <person name="Submissions S."/>
        </authorList>
    </citation>
    <scope>NUCLEOTIDE SEQUENCE [LARGE SCALE GENOMIC DNA]</scope>
    <source>
        <strain evidence="2">DSM 19482</strain>
    </source>
</reference>
<keyword evidence="2" id="KW-1185">Reference proteome</keyword>
<dbReference type="STRING" id="1121284.SAMN05660493_02186"/>
<dbReference type="RefSeq" id="WP_245799302.1">
    <property type="nucleotide sequence ID" value="NZ_FTPU01000023.1"/>
</dbReference>
<sequence length="276" mass="33146">MILDLSEFSYYKGESENPYCRRDENSLNFSNPKALFWHYENHYYFSEDSQYQDLKSFIKNLIDNKLSEYYRSTDELRHMYFINSITYKMDIKNYWDNAVSYTEYLRDAGERLGNPKNTHEAEYAEYYRLGIQRMNRMWEKYIPNSDQVKKLANKNFNGKILIISEPWCGDASQVLPVVVKFFEQFEVRITYRDQDPSLIDSYLTNGGKSIPIVIFMDENFNEIAHWGPRPQHGRELLEKHKADPELYPKEKFYVELQTYYAKNRGFDTIEELLELL</sequence>
<dbReference type="EMBL" id="FTPU01000023">
    <property type="protein sequence ID" value="SIT97468.1"/>
    <property type="molecule type" value="Genomic_DNA"/>
</dbReference>
<accession>A0A1U7PZZ1</accession>
<name>A0A1U7PZZ1_9FLAO</name>
<evidence type="ECO:0000313" key="1">
    <source>
        <dbReference type="EMBL" id="SIT97468.1"/>
    </source>
</evidence>
<dbReference type="Gene3D" id="3.40.30.10">
    <property type="entry name" value="Glutaredoxin"/>
    <property type="match status" value="1"/>
</dbReference>
<dbReference type="AlphaFoldDB" id="A0A1U7PZZ1"/>
<dbReference type="Pfam" id="PF14595">
    <property type="entry name" value="Thioredoxin_9"/>
    <property type="match status" value="1"/>
</dbReference>
<dbReference type="SUPFAM" id="SSF52833">
    <property type="entry name" value="Thioredoxin-like"/>
    <property type="match status" value="1"/>
</dbReference>
<proteinExistence type="predicted"/>
<dbReference type="InterPro" id="IPR036249">
    <property type="entry name" value="Thioredoxin-like_sf"/>
</dbReference>
<evidence type="ECO:0000313" key="2">
    <source>
        <dbReference type="Proteomes" id="UP000187261"/>
    </source>
</evidence>
<organism evidence="1 2">
    <name type="scientific">Epilithonimonas bovis DSM 19482</name>
    <dbReference type="NCBI Taxonomy" id="1121284"/>
    <lineage>
        <taxon>Bacteria</taxon>
        <taxon>Pseudomonadati</taxon>
        <taxon>Bacteroidota</taxon>
        <taxon>Flavobacteriia</taxon>
        <taxon>Flavobacteriales</taxon>
        <taxon>Weeksellaceae</taxon>
        <taxon>Chryseobacterium group</taxon>
        <taxon>Epilithonimonas</taxon>
    </lineage>
</organism>
<protein>
    <submittedName>
        <fullName evidence="1">Thioredoxin</fullName>
    </submittedName>
</protein>
<dbReference type="Proteomes" id="UP000187261">
    <property type="component" value="Unassembled WGS sequence"/>
</dbReference>